<evidence type="ECO:0000256" key="7">
    <source>
        <dbReference type="ARBA" id="ARBA00056086"/>
    </source>
</evidence>
<protein>
    <recommendedName>
        <fullName evidence="9">Neuronal PAS domain-containing protein 1</fullName>
    </recommendedName>
</protein>
<evidence type="ECO:0000313" key="14">
    <source>
        <dbReference type="RefSeq" id="XP_020834109.1"/>
    </source>
</evidence>
<feature type="domain" description="PAS" evidence="11">
    <location>
        <begin position="135"/>
        <end position="192"/>
    </location>
</feature>
<proteinExistence type="predicted"/>
<dbReference type="Pfam" id="PF00989">
    <property type="entry name" value="PAS"/>
    <property type="match status" value="1"/>
</dbReference>
<evidence type="ECO:0000256" key="6">
    <source>
        <dbReference type="ARBA" id="ARBA00023242"/>
    </source>
</evidence>
<dbReference type="InterPro" id="IPR011598">
    <property type="entry name" value="bHLH_dom"/>
</dbReference>
<dbReference type="GO" id="GO:0000122">
    <property type="term" value="P:negative regulation of transcription by RNA polymerase II"/>
    <property type="evidence" value="ECO:0007669"/>
    <property type="project" value="Ensembl"/>
</dbReference>
<dbReference type="InterPro" id="IPR013655">
    <property type="entry name" value="PAS_fold_3"/>
</dbReference>
<dbReference type="GeneID" id="110202377"/>
<dbReference type="Proteomes" id="UP000515140">
    <property type="component" value="Unplaced"/>
</dbReference>
<accession>A0A6P5JSY2</accession>
<dbReference type="InterPro" id="IPR013767">
    <property type="entry name" value="PAS_fold"/>
</dbReference>
<feature type="compositionally biased region" description="Low complexity" evidence="10">
    <location>
        <begin position="208"/>
        <end position="223"/>
    </location>
</feature>
<dbReference type="SMART" id="SM00353">
    <property type="entry name" value="HLH"/>
    <property type="match status" value="1"/>
</dbReference>
<dbReference type="InterPro" id="IPR035965">
    <property type="entry name" value="PAS-like_dom_sf"/>
</dbReference>
<dbReference type="CTD" id="4861"/>
<evidence type="ECO:0000256" key="2">
    <source>
        <dbReference type="ARBA" id="ARBA00022737"/>
    </source>
</evidence>
<dbReference type="CDD" id="cd19731">
    <property type="entry name" value="bHLH-PAS_NPAS1_PASD5"/>
    <property type="match status" value="1"/>
</dbReference>
<dbReference type="PANTHER" id="PTHR23043:SF25">
    <property type="entry name" value="NEURONAL PAS DOMAIN-CONTAINING PROTEIN 1"/>
    <property type="match status" value="1"/>
</dbReference>
<dbReference type="CDD" id="cd00130">
    <property type="entry name" value="PAS"/>
    <property type="match status" value="2"/>
</dbReference>
<evidence type="ECO:0000256" key="5">
    <source>
        <dbReference type="ARBA" id="ARBA00023163"/>
    </source>
</evidence>
<feature type="compositionally biased region" description="Pro residues" evidence="10">
    <location>
        <begin position="196"/>
        <end position="207"/>
    </location>
</feature>
<dbReference type="GO" id="GO:0000977">
    <property type="term" value="F:RNA polymerase II transcription regulatory region sequence-specific DNA binding"/>
    <property type="evidence" value="ECO:0007669"/>
    <property type="project" value="TreeGrafter"/>
</dbReference>
<dbReference type="InterPro" id="IPR000014">
    <property type="entry name" value="PAS"/>
</dbReference>
<dbReference type="GO" id="GO:0001964">
    <property type="term" value="P:startle response"/>
    <property type="evidence" value="ECO:0007669"/>
    <property type="project" value="Ensembl"/>
</dbReference>
<evidence type="ECO:0000259" key="12">
    <source>
        <dbReference type="PROSITE" id="PS50888"/>
    </source>
</evidence>
<reference evidence="14" key="1">
    <citation type="submission" date="2025-08" db="UniProtKB">
        <authorList>
            <consortium name="RefSeq"/>
        </authorList>
    </citation>
    <scope>IDENTIFICATION</scope>
    <source>
        <tissue evidence="14">Spleen</tissue>
    </source>
</reference>
<comment type="subcellular location">
    <subcellularLocation>
        <location evidence="1">Nucleus</location>
    </subcellularLocation>
</comment>
<comment type="subunit">
    <text evidence="8">Efficient DNA binding requires dimerization with another bHLH protein. Interacts with ARNT; forms a heterodimer that binds core DNA sequence 5'-[AG]CGTG-3' within the hypoxia response element (HRE) leading to a transcriptional repressor on its target gene TH.</text>
</comment>
<organism evidence="13 14">
    <name type="scientific">Phascolarctos cinereus</name>
    <name type="common">Koala</name>
    <dbReference type="NCBI Taxonomy" id="38626"/>
    <lineage>
        <taxon>Eukaryota</taxon>
        <taxon>Metazoa</taxon>
        <taxon>Chordata</taxon>
        <taxon>Craniata</taxon>
        <taxon>Vertebrata</taxon>
        <taxon>Euteleostomi</taxon>
        <taxon>Mammalia</taxon>
        <taxon>Metatheria</taxon>
        <taxon>Diprotodontia</taxon>
        <taxon>Phascolarctidae</taxon>
        <taxon>Phascolarctos</taxon>
    </lineage>
</organism>
<dbReference type="Gene3D" id="4.10.280.10">
    <property type="entry name" value="Helix-loop-helix DNA-binding domain"/>
    <property type="match status" value="1"/>
</dbReference>
<dbReference type="SMART" id="SM00091">
    <property type="entry name" value="PAS"/>
    <property type="match status" value="2"/>
</dbReference>
<dbReference type="SUPFAM" id="SSF55785">
    <property type="entry name" value="PYP-like sensor domain (PAS domain)"/>
    <property type="match status" value="2"/>
</dbReference>
<dbReference type="GO" id="GO:0046982">
    <property type="term" value="F:protein heterodimerization activity"/>
    <property type="evidence" value="ECO:0007669"/>
    <property type="project" value="Ensembl"/>
</dbReference>
<dbReference type="RefSeq" id="XP_020834109.1">
    <property type="nucleotide sequence ID" value="XM_020978450.1"/>
</dbReference>
<gene>
    <name evidence="14" type="primary">NPAS1</name>
</gene>
<dbReference type="AlphaFoldDB" id="A0A6P5JSY2"/>
<feature type="region of interest" description="Disordered" evidence="10">
    <location>
        <begin position="434"/>
        <end position="519"/>
    </location>
</feature>
<feature type="compositionally biased region" description="Basic and acidic residues" evidence="10">
    <location>
        <begin position="445"/>
        <end position="454"/>
    </location>
</feature>
<sequence length="622" mass="66935">MAAHFSGSEVKCVSVEWDFLQGLLVKAPPVPCLQALRKEKSRNAARSRRGKENFEFYELAKTLPLPSAITSQLDKASIVRLSITYLRLRDFAALGDPPWSSPRADPPPAPVSGAPGRRETSALFADLFEQHLGGHILQSLDGFVFALNQEGKFLYISETVSIYLGLSQVELTGSSVFDYVHPGDHSEVLEQLGLRAPPPGPGAPPSGPSSASSSSSSSSSASSISEAPETELAPPVIAPRNQPGSLERSFFIRMKSTLTKRGLHVKASGYKVIHVTGRLRTQLLTARRGQALGLVALGHTLPPAPLSELPLHGHTLVFRLSLALTIISCESRISDYMDVGPSELIGRSCYQYIHGEDVAGIRQSHLDLLDKGQVVTGYYRWLQRAGGFIWLQSVATVAISGKSPGERHVVWVSYILSQVESGHVALDALQLPSTVPQEDLSDPEPDIKESKAQVEGEQGASQPEPGARQARSKRIKLEPARGSSSQGETTGGEGGEDSDDGESRHPVSRPEFTSVIRAGSLKRETMRPWSYAASYAAGEPFHRPPSPPDSPSPPTLVHAGYLAPTRGLYTSTIRYGPAELGLAIPTPGLVYQHLQRLTGPGPTFPDALYPSVPFLGPDRKGD</sequence>
<evidence type="ECO:0000256" key="10">
    <source>
        <dbReference type="SAM" id="MobiDB-lite"/>
    </source>
</evidence>
<evidence type="ECO:0000259" key="11">
    <source>
        <dbReference type="PROSITE" id="PS50112"/>
    </source>
</evidence>
<feature type="region of interest" description="Disordered" evidence="10">
    <location>
        <begin position="97"/>
        <end position="116"/>
    </location>
</feature>
<feature type="compositionally biased region" description="Pro residues" evidence="10">
    <location>
        <begin position="543"/>
        <end position="554"/>
    </location>
</feature>
<dbReference type="PROSITE" id="PS50888">
    <property type="entry name" value="BHLH"/>
    <property type="match status" value="1"/>
</dbReference>
<dbReference type="InterPro" id="IPR036638">
    <property type="entry name" value="HLH_DNA-bd_sf"/>
</dbReference>
<keyword evidence="5" id="KW-0804">Transcription</keyword>
<dbReference type="PANTHER" id="PTHR23043">
    <property type="entry name" value="HYPOXIA-INDUCIBLE FACTOR 1 ALPHA"/>
    <property type="match status" value="1"/>
</dbReference>
<dbReference type="SUPFAM" id="SSF47459">
    <property type="entry name" value="HLH, helix-loop-helix DNA-binding domain"/>
    <property type="match status" value="1"/>
</dbReference>
<keyword evidence="3" id="KW-0805">Transcription regulation</keyword>
<dbReference type="FunFam" id="3.30.450.20:FF:000025">
    <property type="entry name" value="Neuronal PAS domain protein 3 isoform 1"/>
    <property type="match status" value="1"/>
</dbReference>
<feature type="region of interest" description="Disordered" evidence="10">
    <location>
        <begin position="537"/>
        <end position="556"/>
    </location>
</feature>
<dbReference type="GO" id="GO:0005634">
    <property type="term" value="C:nucleus"/>
    <property type="evidence" value="ECO:0007669"/>
    <property type="project" value="UniProtKB-SubCell"/>
</dbReference>
<keyword evidence="6" id="KW-0539">Nucleus</keyword>
<keyword evidence="13" id="KW-1185">Reference proteome</keyword>
<evidence type="ECO:0000313" key="13">
    <source>
        <dbReference type="Proteomes" id="UP000515140"/>
    </source>
</evidence>
<keyword evidence="4" id="KW-0238">DNA-binding</keyword>
<feature type="region of interest" description="Disordered" evidence="10">
    <location>
        <begin position="192"/>
        <end position="241"/>
    </location>
</feature>
<comment type="function">
    <text evidence="7">May control regulatory pathways relevant to schizophrenia and to psychotic illness. May play a role in late central nervous system development by modulating EPO expression in response to cellular oxygen level. Forms a heterodimer that binds core DNA sequence 5'-TACGTG-3' within the hypoxia response element (HRE) leading to transcriptional repression on its target gene TH.</text>
</comment>
<dbReference type="Pfam" id="PF08447">
    <property type="entry name" value="PAS_3"/>
    <property type="match status" value="1"/>
</dbReference>
<name>A0A6P5JSY2_PHACI</name>
<evidence type="ECO:0000256" key="9">
    <source>
        <dbReference type="ARBA" id="ARBA00070617"/>
    </source>
</evidence>
<dbReference type="FunFam" id="3.30.450.20:FF:000021">
    <property type="entry name" value="Neuronal PAS domain-containing protein 3"/>
    <property type="match status" value="1"/>
</dbReference>
<keyword evidence="2" id="KW-0677">Repeat</keyword>
<dbReference type="GO" id="GO:0042711">
    <property type="term" value="P:maternal behavior"/>
    <property type="evidence" value="ECO:0007669"/>
    <property type="project" value="Ensembl"/>
</dbReference>
<dbReference type="FunFam" id="4.10.280.10:FF:000083">
    <property type="entry name" value="Neuronal PAS domain protein 1"/>
    <property type="match status" value="1"/>
</dbReference>
<dbReference type="PROSITE" id="PS50112">
    <property type="entry name" value="PAS"/>
    <property type="match status" value="1"/>
</dbReference>
<dbReference type="Gene3D" id="3.30.450.20">
    <property type="entry name" value="PAS domain"/>
    <property type="match status" value="2"/>
</dbReference>
<feature type="domain" description="BHLH" evidence="12">
    <location>
        <begin position="36"/>
        <end position="89"/>
    </location>
</feature>
<dbReference type="Pfam" id="PF23171">
    <property type="entry name" value="bHLH_HIF1A"/>
    <property type="match status" value="1"/>
</dbReference>
<evidence type="ECO:0000256" key="8">
    <source>
        <dbReference type="ARBA" id="ARBA00063691"/>
    </source>
</evidence>
<dbReference type="GO" id="GO:0000981">
    <property type="term" value="F:DNA-binding transcription factor activity, RNA polymerase II-specific"/>
    <property type="evidence" value="ECO:0007669"/>
    <property type="project" value="TreeGrafter"/>
</dbReference>
<evidence type="ECO:0000256" key="1">
    <source>
        <dbReference type="ARBA" id="ARBA00004123"/>
    </source>
</evidence>
<evidence type="ECO:0000256" key="3">
    <source>
        <dbReference type="ARBA" id="ARBA00023015"/>
    </source>
</evidence>
<evidence type="ECO:0000256" key="4">
    <source>
        <dbReference type="ARBA" id="ARBA00023125"/>
    </source>
</evidence>